<evidence type="ECO:0000259" key="2">
    <source>
        <dbReference type="Pfam" id="PF16220"/>
    </source>
</evidence>
<dbReference type="AlphaFoldDB" id="A0AAN0RMB8"/>
<organism evidence="3 4">
    <name type="scientific">Burkholderia cenocepacia</name>
    <dbReference type="NCBI Taxonomy" id="95486"/>
    <lineage>
        <taxon>Bacteria</taxon>
        <taxon>Pseudomonadati</taxon>
        <taxon>Pseudomonadota</taxon>
        <taxon>Betaproteobacteria</taxon>
        <taxon>Burkholderiales</taxon>
        <taxon>Burkholderiaceae</taxon>
        <taxon>Burkholderia</taxon>
        <taxon>Burkholderia cepacia complex</taxon>
    </lineage>
</organism>
<feature type="domain" description="FecR protein" evidence="1">
    <location>
        <begin position="130"/>
        <end position="227"/>
    </location>
</feature>
<dbReference type="KEGG" id="bcen:DM39_7138"/>
<dbReference type="Pfam" id="PF16220">
    <property type="entry name" value="DUF4880"/>
    <property type="match status" value="1"/>
</dbReference>
<dbReference type="Gene3D" id="2.60.120.1440">
    <property type="match status" value="1"/>
</dbReference>
<dbReference type="InterPro" id="IPR012373">
    <property type="entry name" value="Ferrdict_sens_TM"/>
</dbReference>
<evidence type="ECO:0000313" key="3">
    <source>
        <dbReference type="EMBL" id="AIO30269.1"/>
    </source>
</evidence>
<proteinExistence type="predicted"/>
<dbReference type="Gene3D" id="3.55.50.30">
    <property type="match status" value="1"/>
</dbReference>
<evidence type="ECO:0000313" key="4">
    <source>
        <dbReference type="Proteomes" id="UP000029413"/>
    </source>
</evidence>
<feature type="domain" description="FecR N-terminal" evidence="2">
    <location>
        <begin position="18"/>
        <end position="55"/>
    </location>
</feature>
<dbReference type="PANTHER" id="PTHR30273">
    <property type="entry name" value="PERIPLASMIC SIGNAL SENSOR AND SIGMA FACTOR ACTIVATOR FECR-RELATED"/>
    <property type="match status" value="1"/>
</dbReference>
<protein>
    <submittedName>
        <fullName evidence="3">FecR family protein</fullName>
    </submittedName>
</protein>
<evidence type="ECO:0000259" key="1">
    <source>
        <dbReference type="Pfam" id="PF04773"/>
    </source>
</evidence>
<dbReference type="GO" id="GO:0016989">
    <property type="term" value="F:sigma factor antagonist activity"/>
    <property type="evidence" value="ECO:0007669"/>
    <property type="project" value="TreeGrafter"/>
</dbReference>
<reference evidence="3 4" key="1">
    <citation type="submission" date="2014-05" db="EMBL/GenBank/DDBJ databases">
        <authorList>
            <person name="Bishop-Lilly K.A."/>
            <person name="Broomall S.M."/>
            <person name="Chain P.S."/>
            <person name="Chertkov O."/>
            <person name="Coyne S.R."/>
            <person name="Daligault H.E."/>
            <person name="Davenport K.W."/>
            <person name="Erkkila T."/>
            <person name="Frey K.G."/>
            <person name="Gibbons H.S."/>
            <person name="Gu W."/>
            <person name="Jaissle J."/>
            <person name="Johnson S.L."/>
            <person name="Koroleva G.I."/>
            <person name="Ladner J.T."/>
            <person name="Lo C.-C."/>
            <person name="Minogue T.D."/>
            <person name="Munk C."/>
            <person name="Palacios G.F."/>
            <person name="Redden C.L."/>
            <person name="Rosenzweig C.N."/>
            <person name="Scholz M.B."/>
            <person name="Teshima H."/>
            <person name="Xu Y."/>
        </authorList>
    </citation>
    <scope>NUCLEOTIDE SEQUENCE [LARGE SCALE GENOMIC DNA]</scope>
    <source>
        <strain evidence="3 4">DDS 22E-1</strain>
    </source>
</reference>
<sequence length="338" mass="36446">MNQSMTNTERSRQDAIDEQAESWLIRLRSGTASPEDAAAFRHWCDLDPRHREAAQMLGRLWGSLAPALRDAPAPRRADAAAQPGRRPGAVARPQMGRRLFVGGAVAAAAGWLAWRPPLALWPSVADLAADYRTGTGEQRQVTLARDVVVDLNTRTRMDLLSSATPAAGIRLLAGEADIQADIAGAPGAARPFDVVAASARVRAWRAGFNVRLSGDAGCVTCVTGTVELRHPHGRATLSAGQQVVYDERIVHAPSTVDAASVTAWRRGMLVFDDVPLADVIDEINRYRPGKLVLRNPRLADARVQAQFSLRRLDDAIVMVRDVFGAHVTTLPGGIVLLS</sequence>
<dbReference type="InterPro" id="IPR032623">
    <property type="entry name" value="FecR_N"/>
</dbReference>
<accession>A0AAN0RMB8</accession>
<keyword evidence="4" id="KW-1185">Reference proteome</keyword>
<dbReference type="Proteomes" id="UP000029413">
    <property type="component" value="Chromosome 3"/>
</dbReference>
<dbReference type="Pfam" id="PF04773">
    <property type="entry name" value="FecR"/>
    <property type="match status" value="1"/>
</dbReference>
<name>A0AAN0RMB8_9BURK</name>
<dbReference type="PIRSF" id="PIRSF018266">
    <property type="entry name" value="FecR"/>
    <property type="match status" value="1"/>
</dbReference>
<gene>
    <name evidence="3" type="ORF">DM39_7138</name>
</gene>
<dbReference type="PANTHER" id="PTHR30273:SF2">
    <property type="entry name" value="PROTEIN FECR"/>
    <property type="match status" value="1"/>
</dbReference>
<dbReference type="EMBL" id="CP007782">
    <property type="protein sequence ID" value="AIO30269.1"/>
    <property type="molecule type" value="Genomic_DNA"/>
</dbReference>
<dbReference type="InterPro" id="IPR006860">
    <property type="entry name" value="FecR"/>
</dbReference>